<gene>
    <name evidence="2" type="ORF">MM415B00644_0012</name>
    <name evidence="1" type="ORF">TM448A02554_0007</name>
    <name evidence="3" type="ORF">TM448B05000_0002</name>
</gene>
<protein>
    <submittedName>
        <fullName evidence="1">Uncharacterized protein</fullName>
    </submittedName>
</protein>
<dbReference type="EMBL" id="MT145120">
    <property type="protein sequence ID" value="QJI03793.1"/>
    <property type="molecule type" value="Genomic_DNA"/>
</dbReference>
<name>A0A6H1ZXK3_9ZZZZ</name>
<dbReference type="EMBL" id="MT141492">
    <property type="protein sequence ID" value="QJA63187.1"/>
    <property type="molecule type" value="Genomic_DNA"/>
</dbReference>
<evidence type="ECO:0000313" key="1">
    <source>
        <dbReference type="EMBL" id="QJA52238.1"/>
    </source>
</evidence>
<evidence type="ECO:0000313" key="3">
    <source>
        <dbReference type="EMBL" id="QJI03793.1"/>
    </source>
</evidence>
<accession>A0A6H1ZXK3</accession>
<reference evidence="1" key="1">
    <citation type="submission" date="2020-03" db="EMBL/GenBank/DDBJ databases">
        <title>The deep terrestrial virosphere.</title>
        <authorList>
            <person name="Holmfeldt K."/>
            <person name="Nilsson E."/>
            <person name="Simone D."/>
            <person name="Lopez-Fernandez M."/>
            <person name="Wu X."/>
            <person name="de Brujin I."/>
            <person name="Lundin D."/>
            <person name="Andersson A."/>
            <person name="Bertilsson S."/>
            <person name="Dopson M."/>
        </authorList>
    </citation>
    <scope>NUCLEOTIDE SEQUENCE</scope>
    <source>
        <strain evidence="2">MM415B00644</strain>
        <strain evidence="1">TM448A02554</strain>
        <strain evidence="3">TM448B05000</strain>
    </source>
</reference>
<dbReference type="EMBL" id="MT144324">
    <property type="protein sequence ID" value="QJA52238.1"/>
    <property type="molecule type" value="Genomic_DNA"/>
</dbReference>
<dbReference type="AlphaFoldDB" id="A0A6H1ZXK3"/>
<sequence length="125" mass="14998">MKKEFIKRELWDRDFIRKFQRDLVEQSVGSFQREYIGSVSEETGTIEAIKKQNLNNTYTAMVRMLTSYMVNYLFEKIIDEILNIINQEEVKTEDLASWLECKNEWQVANSLKTKYIIYERKLVTP</sequence>
<proteinExistence type="predicted"/>
<organism evidence="1">
    <name type="scientific">viral metagenome</name>
    <dbReference type="NCBI Taxonomy" id="1070528"/>
    <lineage>
        <taxon>unclassified sequences</taxon>
        <taxon>metagenomes</taxon>
        <taxon>organismal metagenomes</taxon>
    </lineage>
</organism>
<evidence type="ECO:0000313" key="2">
    <source>
        <dbReference type="EMBL" id="QJA63187.1"/>
    </source>
</evidence>